<feature type="region of interest" description="Disordered" evidence="1">
    <location>
        <begin position="1"/>
        <end position="47"/>
    </location>
</feature>
<feature type="compositionally biased region" description="Basic and acidic residues" evidence="1">
    <location>
        <begin position="19"/>
        <end position="34"/>
    </location>
</feature>
<feature type="compositionally biased region" description="Basic and acidic residues" evidence="1">
    <location>
        <begin position="1"/>
        <end position="10"/>
    </location>
</feature>
<protein>
    <submittedName>
        <fullName evidence="2">Uncharacterized protein</fullName>
    </submittedName>
</protein>
<proteinExistence type="predicted"/>
<name>A0AAU6VZK2_9VIRU</name>
<feature type="compositionally biased region" description="Polar residues" evidence="1">
    <location>
        <begin position="35"/>
        <end position="47"/>
    </location>
</feature>
<sequence length="47" mass="5697">MKNRNKDWRKVPTQAQRQAARDRADRRNKREDQRCSWQDGSTFNGAY</sequence>
<evidence type="ECO:0000313" key="2">
    <source>
        <dbReference type="EMBL" id="XAI69860.1"/>
    </source>
</evidence>
<dbReference type="EMBL" id="PP179314">
    <property type="protein sequence ID" value="XAI69860.1"/>
    <property type="molecule type" value="Genomic_DNA"/>
</dbReference>
<organism evidence="2">
    <name type="scientific">Pseudomonas phage Lyrsu03</name>
    <dbReference type="NCBI Taxonomy" id="3138537"/>
    <lineage>
        <taxon>Viruses</taxon>
    </lineage>
</organism>
<evidence type="ECO:0000256" key="1">
    <source>
        <dbReference type="SAM" id="MobiDB-lite"/>
    </source>
</evidence>
<accession>A0AAU6VZK2</accession>
<gene>
    <name evidence="2" type="ORF">Lyrsu03_00062</name>
</gene>
<reference evidence="2" key="1">
    <citation type="journal article" date="2024" name="J. Gen. Virol.">
        <title>Novel phages of Pseudomonas syringae unveil numerous potential auxiliary metabolic genes.</title>
        <authorList>
            <person name="Feltin C."/>
            <person name="Garneau J.R."/>
            <person name="Morris C.E."/>
            <person name="Berard A."/>
            <person name="Torres-Barcelo C."/>
        </authorList>
    </citation>
    <scope>NUCLEOTIDE SEQUENCE</scope>
</reference>